<dbReference type="SUPFAM" id="SSF56601">
    <property type="entry name" value="beta-lactamase/transpeptidase-like"/>
    <property type="match status" value="1"/>
</dbReference>
<dbReference type="InterPro" id="IPR012338">
    <property type="entry name" value="Beta-lactam/transpept-like"/>
</dbReference>
<dbReference type="Pfam" id="PF00144">
    <property type="entry name" value="Beta-lactamase"/>
    <property type="match status" value="1"/>
</dbReference>
<dbReference type="PANTHER" id="PTHR43319:SF3">
    <property type="entry name" value="BETA-LACTAMASE-RELATED DOMAIN-CONTAINING PROTEIN"/>
    <property type="match status" value="1"/>
</dbReference>
<accession>A0A090DYW3</accession>
<proteinExistence type="predicted"/>
<evidence type="ECO:0000313" key="2">
    <source>
        <dbReference type="EMBL" id="CDX22272.1"/>
    </source>
</evidence>
<gene>
    <name evidence="2" type="ORF">MPL3356_390228</name>
</gene>
<dbReference type="STRING" id="69974.MPLDJ20_320081"/>
<dbReference type="PANTHER" id="PTHR43319">
    <property type="entry name" value="BETA-LACTAMASE-RELATED"/>
    <property type="match status" value="1"/>
</dbReference>
<dbReference type="InterPro" id="IPR001466">
    <property type="entry name" value="Beta-lactam-related"/>
</dbReference>
<dbReference type="InterPro" id="IPR052907">
    <property type="entry name" value="Beta-lactamase/esterase"/>
</dbReference>
<name>A0A090DYW3_MESPL</name>
<dbReference type="Gene3D" id="3.40.710.10">
    <property type="entry name" value="DD-peptidase/beta-lactamase superfamily"/>
    <property type="match status" value="1"/>
</dbReference>
<dbReference type="AlphaFoldDB" id="A0A090DYW3"/>
<evidence type="ECO:0000313" key="3">
    <source>
        <dbReference type="Proteomes" id="UP000045285"/>
    </source>
</evidence>
<feature type="domain" description="Beta-lactamase-related" evidence="1">
    <location>
        <begin position="18"/>
        <end position="367"/>
    </location>
</feature>
<evidence type="ECO:0000259" key="1">
    <source>
        <dbReference type="Pfam" id="PF00144"/>
    </source>
</evidence>
<keyword evidence="3" id="KW-1185">Reference proteome</keyword>
<reference evidence="3" key="1">
    <citation type="submission" date="2014-08" db="EMBL/GenBank/DDBJ databases">
        <authorList>
            <person name="Moulin L."/>
        </authorList>
    </citation>
    <scope>NUCLEOTIDE SEQUENCE [LARGE SCALE GENOMIC DNA]</scope>
</reference>
<organism evidence="2 3">
    <name type="scientific">Mesorhizobium plurifarium</name>
    <dbReference type="NCBI Taxonomy" id="69974"/>
    <lineage>
        <taxon>Bacteria</taxon>
        <taxon>Pseudomonadati</taxon>
        <taxon>Pseudomonadota</taxon>
        <taxon>Alphaproteobacteria</taxon>
        <taxon>Hyphomicrobiales</taxon>
        <taxon>Phyllobacteriaceae</taxon>
        <taxon>Mesorhizobium</taxon>
    </lineage>
</organism>
<protein>
    <submittedName>
        <fullName evidence="2">Esterase</fullName>
    </submittedName>
</protein>
<dbReference type="EMBL" id="CCMZ01000033">
    <property type="protein sequence ID" value="CDX22272.1"/>
    <property type="molecule type" value="Genomic_DNA"/>
</dbReference>
<sequence>MNIEGFCDPRFAGVRDAFARCFAEGLEHGGGVSVVADGRAVVDLWGGHAEAARIRPWQRDTLINVWSSTKGIVALAIAMLVERGKLDYAAPVARYWPEFAEGGKERITLDQVMSHQSGLNGLAVPMDEAGLLAWTPYTDALAAMAPLWEPGSRCVYHALSYGHLAGEVLRRVDGRSVGRFIAEEIAGPLGADFHVGLPQAEDFRAAEMIEGPKASEWVEFVRASPFPHACDNPAPRALAPNDRAWRAAEVPGGNGQSTAHALARVYGMMAAGGTFEGKRLIGRAAIDEAARPRFRGMDDSFALPAAFAAGYQIEDPIYAGRASPQTFGHTGWGGATGFADPGAGLGFGYVTNHMLGFDDVDPRRKALIDAVYDAL</sequence>
<dbReference type="Proteomes" id="UP000045285">
    <property type="component" value="Unassembled WGS sequence"/>
</dbReference>